<organism evidence="3 4">
    <name type="scientific">Roridomyces roridus</name>
    <dbReference type="NCBI Taxonomy" id="1738132"/>
    <lineage>
        <taxon>Eukaryota</taxon>
        <taxon>Fungi</taxon>
        <taxon>Dikarya</taxon>
        <taxon>Basidiomycota</taxon>
        <taxon>Agaricomycotina</taxon>
        <taxon>Agaricomycetes</taxon>
        <taxon>Agaricomycetidae</taxon>
        <taxon>Agaricales</taxon>
        <taxon>Marasmiineae</taxon>
        <taxon>Mycenaceae</taxon>
        <taxon>Roridomyces</taxon>
    </lineage>
</organism>
<comment type="caution">
    <text evidence="3">The sequence shown here is derived from an EMBL/GenBank/DDBJ whole genome shotgun (WGS) entry which is preliminary data.</text>
</comment>
<accession>A0AAD7FCX1</accession>
<evidence type="ECO:0000256" key="2">
    <source>
        <dbReference type="SAM" id="Phobius"/>
    </source>
</evidence>
<evidence type="ECO:0000313" key="4">
    <source>
        <dbReference type="Proteomes" id="UP001221142"/>
    </source>
</evidence>
<reference evidence="3" key="1">
    <citation type="submission" date="2023-03" db="EMBL/GenBank/DDBJ databases">
        <title>Massive genome expansion in bonnet fungi (Mycena s.s.) driven by repeated elements and novel gene families across ecological guilds.</title>
        <authorList>
            <consortium name="Lawrence Berkeley National Laboratory"/>
            <person name="Harder C.B."/>
            <person name="Miyauchi S."/>
            <person name="Viragh M."/>
            <person name="Kuo A."/>
            <person name="Thoen E."/>
            <person name="Andreopoulos B."/>
            <person name="Lu D."/>
            <person name="Skrede I."/>
            <person name="Drula E."/>
            <person name="Henrissat B."/>
            <person name="Morin E."/>
            <person name="Kohler A."/>
            <person name="Barry K."/>
            <person name="LaButti K."/>
            <person name="Morin E."/>
            <person name="Salamov A."/>
            <person name="Lipzen A."/>
            <person name="Mereny Z."/>
            <person name="Hegedus B."/>
            <person name="Baldrian P."/>
            <person name="Stursova M."/>
            <person name="Weitz H."/>
            <person name="Taylor A."/>
            <person name="Grigoriev I.V."/>
            <person name="Nagy L.G."/>
            <person name="Martin F."/>
            <person name="Kauserud H."/>
        </authorList>
    </citation>
    <scope>NUCLEOTIDE SEQUENCE</scope>
    <source>
        <strain evidence="3">9284</strain>
    </source>
</reference>
<dbReference type="Proteomes" id="UP001221142">
    <property type="component" value="Unassembled WGS sequence"/>
</dbReference>
<keyword evidence="2" id="KW-0472">Membrane</keyword>
<dbReference type="AlphaFoldDB" id="A0AAD7FCX1"/>
<feature type="region of interest" description="Disordered" evidence="1">
    <location>
        <begin position="141"/>
        <end position="161"/>
    </location>
</feature>
<feature type="transmembrane region" description="Helical" evidence="2">
    <location>
        <begin position="185"/>
        <end position="208"/>
    </location>
</feature>
<keyword evidence="2" id="KW-1133">Transmembrane helix</keyword>
<keyword evidence="2" id="KW-0812">Transmembrane</keyword>
<proteinExistence type="predicted"/>
<protein>
    <submittedName>
        <fullName evidence="3">Uncharacterized protein</fullName>
    </submittedName>
</protein>
<gene>
    <name evidence="3" type="ORF">FB45DRAFT_872986</name>
</gene>
<dbReference type="EMBL" id="JARKIF010000022">
    <property type="protein sequence ID" value="KAJ7616524.1"/>
    <property type="molecule type" value="Genomic_DNA"/>
</dbReference>
<sequence length="262" mass="29305">MLWPQGCESPLQLSTACGPHRLRKSLWVGLLPTLTSTSSLAPSSMHYRRNIRSAAKPVLKKFEEGGVMGGMRRMKMGECALRTRRRTSRYLIHSCANINLPFLPLCALPEYTSWALNMIYDLTSITCQEMIFTTPKYCQKHTPDHSPGPPEPPQRLKGVPSCHRDSKKVRQVPVSKTGEYTVVPWFVPAISSIPVGFGISAIIISFLSYLLDTYVVYAASAFAAISRSRCIVKSDCGRLRFDSDQVIEAVTRSQVQVNVHWT</sequence>
<name>A0AAD7FCX1_9AGAR</name>
<evidence type="ECO:0000256" key="1">
    <source>
        <dbReference type="SAM" id="MobiDB-lite"/>
    </source>
</evidence>
<evidence type="ECO:0000313" key="3">
    <source>
        <dbReference type="EMBL" id="KAJ7616524.1"/>
    </source>
</evidence>
<keyword evidence="4" id="KW-1185">Reference proteome</keyword>